<dbReference type="AlphaFoldDB" id="A0A7L6N005"/>
<gene>
    <name evidence="2" type="ORF">HF295_01270</name>
</gene>
<accession>A0A7L6N005</accession>
<dbReference type="GO" id="GO:0006302">
    <property type="term" value="P:double-strand break repair"/>
    <property type="evidence" value="ECO:0007669"/>
    <property type="project" value="TreeGrafter"/>
</dbReference>
<dbReference type="PANTHER" id="PTHR32182:SF22">
    <property type="entry name" value="ATP-DEPENDENT ENDONUCLEASE, OLD FAMILY-RELATED"/>
    <property type="match status" value="1"/>
</dbReference>
<dbReference type="PANTHER" id="PTHR32182">
    <property type="entry name" value="DNA REPLICATION AND REPAIR PROTEIN RECF"/>
    <property type="match status" value="1"/>
</dbReference>
<name>A0A7L6N005_9MOLU</name>
<dbReference type="SUPFAM" id="SSF52540">
    <property type="entry name" value="P-loop containing nucleoside triphosphate hydrolases"/>
    <property type="match status" value="1"/>
</dbReference>
<feature type="coiled-coil region" evidence="1">
    <location>
        <begin position="823"/>
        <end position="850"/>
    </location>
</feature>
<feature type="coiled-coil region" evidence="1">
    <location>
        <begin position="772"/>
        <end position="799"/>
    </location>
</feature>
<dbReference type="Proteomes" id="UP000512167">
    <property type="component" value="Chromosome"/>
</dbReference>
<feature type="coiled-coil region" evidence="1">
    <location>
        <begin position="388"/>
        <end position="440"/>
    </location>
</feature>
<dbReference type="EMBL" id="CP051151">
    <property type="protein sequence ID" value="QLY39563.1"/>
    <property type="molecule type" value="Genomic_DNA"/>
</dbReference>
<dbReference type="KEGG" id="tbk:HF295_01270"/>
<dbReference type="Gene3D" id="3.40.50.300">
    <property type="entry name" value="P-loop containing nucleotide triphosphate hydrolases"/>
    <property type="match status" value="2"/>
</dbReference>
<protein>
    <submittedName>
        <fullName evidence="2">AAA family ATPase</fullName>
    </submittedName>
</protein>
<proteinExistence type="predicted"/>
<organism evidence="2 3">
    <name type="scientific">Hujiaoplasma nucleasis</name>
    <dbReference type="NCBI Taxonomy" id="2725268"/>
    <lineage>
        <taxon>Bacteria</taxon>
        <taxon>Bacillati</taxon>
        <taxon>Mycoplasmatota</taxon>
        <taxon>Mollicutes</taxon>
        <taxon>Candidatus Izemoplasmatales</taxon>
        <taxon>Hujiaoplasmataceae</taxon>
        <taxon>Hujiaoplasma</taxon>
    </lineage>
</organism>
<reference evidence="2 3" key="1">
    <citation type="submission" date="2020-04" db="EMBL/GenBank/DDBJ databases">
        <authorList>
            <person name="Zheng R.K."/>
            <person name="Sun C.M."/>
        </authorList>
    </citation>
    <scope>NUCLEOTIDE SEQUENCE [LARGE SCALE GENOMIC DNA]</scope>
    <source>
        <strain evidence="3">zrk29</strain>
    </source>
</reference>
<keyword evidence="1" id="KW-0175">Coiled coil</keyword>
<evidence type="ECO:0000313" key="3">
    <source>
        <dbReference type="Proteomes" id="UP000512167"/>
    </source>
</evidence>
<dbReference type="Pfam" id="PF13558">
    <property type="entry name" value="SbcC_Walker_B"/>
    <property type="match status" value="1"/>
</dbReference>
<feature type="coiled-coil region" evidence="1">
    <location>
        <begin position="614"/>
        <end position="705"/>
    </location>
</feature>
<evidence type="ECO:0000256" key="1">
    <source>
        <dbReference type="SAM" id="Coils"/>
    </source>
</evidence>
<dbReference type="InterPro" id="IPR027417">
    <property type="entry name" value="P-loop_NTPase"/>
</dbReference>
<dbReference type="Pfam" id="PF13555">
    <property type="entry name" value="AAA_29"/>
    <property type="match status" value="1"/>
</dbReference>
<feature type="coiled-coil region" evidence="1">
    <location>
        <begin position="214"/>
        <end position="345"/>
    </location>
</feature>
<keyword evidence="3" id="KW-1185">Reference proteome</keyword>
<sequence>MKKLSKIRLINWHYFSNETINIKNNTLITGQNATGKSTIVDAIAFVLTAGDQIFNLAANDKSKRDLRGYVKCKLGIDNQEYLRAGDTTGHVALEFYDEVKDEYFTVGTVIDIVGEIIPPKVIFYEYHDKINEELFVDDEGIILTTLNFKKIKLSKKIYLTRREAKAAFRKKFGSINENYFSLLPKALAFKPISDVKEFIYKYLLEERVLDVESIKESIRAYKDLEATLKIIKEKVKDLDDIAQTYEEIKDNISQKEFYEYFLKLLEVESIKDNIDKENKKLDKVILDKEQNNKLIQELSDQLEILDERSKEVYSMLSNNDTFKAAEIYDKEMNDLTKKINEQSEMRQYAATKAKSIKEIIEDLNSEYDQKTYKQLGKIDLTNIDDENYESTKLKLIQIEKDLDEVLDQNRSEFGKLNHVKQEIVEEINDVYQTLKGLENNKLKYDPMIVRLQSSIIDGVKQQYNVDINVHVLCELLEVTDPKWQDTIEDYLGRQRFNLIVEPRYFDLALSVYNQIKDSMQIYGVGLVNTKKIQQFDQFRPNSLASIIDSDNKDAKNFINMICGNLIMVDSVNELENYSQAITLNGMVYRSFTVRSLFKLKDKPFIGKNAKASQLETWRKKAKELSLDHQRINKKMNDITEENSLIKRLNLSNFISMLKNYYSLDTLKEKRKALAEKKRNLPQESLKDLRVEYEHIREEISSYNISRQKAYEKNGSLNNKESNCHENLLMFEESLNTLNRTISKQVEENPVLKDKAQTLFNEEIQSQGIQNILEAYKEKITKELNNIDNLEDALRSKQIQYTQKYNLSYQFGLQYIDEYLDERNKLVKSELVKYESKVREAREVAEKLFKEDFMSKLRHYIISAQDEIKKINETLKNIRFGEDSYEFIFPKSKEYGDYYDMVLSEEAIKSGEEIFNYDFEMKYQRQLEELFINLASEDLNSKGSVNKFTDYRTYMDYDILITNTSGDRINYSKVFKEKSGGETQVPFYVATLASFVRVFDQASRKVNQESIGLILFDEVFDKMDSSRIKAMMKFIQQLPVQIMLSTPPQKMEILQKYTDTTVITLRDGKKARTLQMNKQVA</sequence>
<dbReference type="GO" id="GO:0000731">
    <property type="term" value="P:DNA synthesis involved in DNA repair"/>
    <property type="evidence" value="ECO:0007669"/>
    <property type="project" value="TreeGrafter"/>
</dbReference>
<evidence type="ECO:0000313" key="2">
    <source>
        <dbReference type="EMBL" id="QLY39563.1"/>
    </source>
</evidence>
<dbReference type="RefSeq" id="WP_312032037.1">
    <property type="nucleotide sequence ID" value="NZ_CP051151.1"/>
</dbReference>